<dbReference type="NCBIfam" id="TIGR01536">
    <property type="entry name" value="asn_synth_AEB"/>
    <property type="match status" value="1"/>
</dbReference>
<evidence type="ECO:0000256" key="9">
    <source>
        <dbReference type="PIRSR" id="PIRSR001589-2"/>
    </source>
</evidence>
<name>A0A0C2YDE6_PARME</name>
<comment type="similarity">
    <text evidence="2">Belongs to the asparagine synthetase family.</text>
</comment>
<keyword evidence="8" id="KW-0061">Asparagine biosynthesis</keyword>
<dbReference type="OrthoDB" id="9763290at2"/>
<evidence type="ECO:0000256" key="1">
    <source>
        <dbReference type="ARBA" id="ARBA00005187"/>
    </source>
</evidence>
<protein>
    <recommendedName>
        <fullName evidence="3">asparagine synthase (glutamine-hydrolyzing)</fullName>
        <ecNumber evidence="3">6.3.5.4</ecNumber>
    </recommendedName>
</protein>
<feature type="domain" description="Glutamine amidotransferase type-2" evidence="11">
    <location>
        <begin position="2"/>
        <end position="211"/>
    </location>
</feature>
<reference evidence="12 13" key="1">
    <citation type="submission" date="2015-01" db="EMBL/GenBank/DDBJ databases">
        <title>Genome Sequence of Magnetospirillum magnetotacticum Strain MS-1.</title>
        <authorList>
            <person name="Marinov G.K."/>
            <person name="Smalley M.D."/>
            <person name="DeSalvo G."/>
        </authorList>
    </citation>
    <scope>NUCLEOTIDE SEQUENCE [LARGE SCALE GENOMIC DNA]</scope>
    <source>
        <strain evidence="12 13">MS-1</strain>
    </source>
</reference>
<evidence type="ECO:0000256" key="5">
    <source>
        <dbReference type="ARBA" id="ARBA00022840"/>
    </source>
</evidence>
<dbReference type="InterPro" id="IPR017932">
    <property type="entry name" value="GATase_2_dom"/>
</dbReference>
<keyword evidence="5 9" id="KW-0067">ATP-binding</keyword>
<comment type="pathway">
    <text evidence="1">Amino-acid biosynthesis; L-asparagine biosynthesis; L-asparagine from L-aspartate (L-Gln route): step 1/1.</text>
</comment>
<dbReference type="Gene3D" id="3.60.20.10">
    <property type="entry name" value="Glutamine Phosphoribosylpyrophosphate, subunit 1, domain 1"/>
    <property type="match status" value="1"/>
</dbReference>
<evidence type="ECO:0000256" key="8">
    <source>
        <dbReference type="PIRSR" id="PIRSR001589-1"/>
    </source>
</evidence>
<dbReference type="EC" id="6.3.5.4" evidence="3"/>
<feature type="site" description="Important for beta-aspartyl-AMP intermediate formation" evidence="10">
    <location>
        <position position="365"/>
    </location>
</feature>
<keyword evidence="13" id="KW-1185">Reference proteome</keyword>
<accession>A0A0C2YDE6</accession>
<gene>
    <name evidence="12" type="ORF">CCC_00790</name>
</gene>
<proteinExistence type="inferred from homology"/>
<dbReference type="InterPro" id="IPR051786">
    <property type="entry name" value="ASN_synthetase/amidase"/>
</dbReference>
<dbReference type="InterPro" id="IPR006426">
    <property type="entry name" value="Asn_synth_AEB"/>
</dbReference>
<organism evidence="12 13">
    <name type="scientific">Paramagnetospirillum magnetotacticum MS-1</name>
    <dbReference type="NCBI Taxonomy" id="272627"/>
    <lineage>
        <taxon>Bacteria</taxon>
        <taxon>Pseudomonadati</taxon>
        <taxon>Pseudomonadota</taxon>
        <taxon>Alphaproteobacteria</taxon>
        <taxon>Rhodospirillales</taxon>
        <taxon>Magnetospirillaceae</taxon>
        <taxon>Paramagnetospirillum</taxon>
    </lineage>
</organism>
<dbReference type="Pfam" id="PF13537">
    <property type="entry name" value="GATase_7"/>
    <property type="match status" value="1"/>
</dbReference>
<dbReference type="SUPFAM" id="SSF56235">
    <property type="entry name" value="N-terminal nucleophile aminohydrolases (Ntn hydrolases)"/>
    <property type="match status" value="1"/>
</dbReference>
<evidence type="ECO:0000313" key="12">
    <source>
        <dbReference type="EMBL" id="KIL97729.1"/>
    </source>
</evidence>
<evidence type="ECO:0000256" key="7">
    <source>
        <dbReference type="ARBA" id="ARBA00048741"/>
    </source>
</evidence>
<dbReference type="AlphaFoldDB" id="A0A0C2YDE6"/>
<evidence type="ECO:0000256" key="3">
    <source>
        <dbReference type="ARBA" id="ARBA00012737"/>
    </source>
</evidence>
<keyword evidence="4 9" id="KW-0547">Nucleotide-binding</keyword>
<dbReference type="CDD" id="cd00712">
    <property type="entry name" value="AsnB"/>
    <property type="match status" value="1"/>
</dbReference>
<evidence type="ECO:0000259" key="11">
    <source>
        <dbReference type="PROSITE" id="PS51278"/>
    </source>
</evidence>
<dbReference type="InterPro" id="IPR014729">
    <property type="entry name" value="Rossmann-like_a/b/a_fold"/>
</dbReference>
<comment type="catalytic activity">
    <reaction evidence="7">
        <text>L-aspartate + L-glutamine + ATP + H2O = L-asparagine + L-glutamate + AMP + diphosphate + H(+)</text>
        <dbReference type="Rhea" id="RHEA:12228"/>
        <dbReference type="ChEBI" id="CHEBI:15377"/>
        <dbReference type="ChEBI" id="CHEBI:15378"/>
        <dbReference type="ChEBI" id="CHEBI:29985"/>
        <dbReference type="ChEBI" id="CHEBI:29991"/>
        <dbReference type="ChEBI" id="CHEBI:30616"/>
        <dbReference type="ChEBI" id="CHEBI:33019"/>
        <dbReference type="ChEBI" id="CHEBI:58048"/>
        <dbReference type="ChEBI" id="CHEBI:58359"/>
        <dbReference type="ChEBI" id="CHEBI:456215"/>
        <dbReference type="EC" id="6.3.5.4"/>
    </reaction>
</comment>
<dbReference type="STRING" id="272627.CCC_00790"/>
<dbReference type="InterPro" id="IPR033738">
    <property type="entry name" value="AsnB_N"/>
</dbReference>
<evidence type="ECO:0000313" key="13">
    <source>
        <dbReference type="Proteomes" id="UP000031971"/>
    </source>
</evidence>
<dbReference type="GO" id="GO:0006529">
    <property type="term" value="P:asparagine biosynthetic process"/>
    <property type="evidence" value="ECO:0007669"/>
    <property type="project" value="UniProtKB-KW"/>
</dbReference>
<comment type="caution">
    <text evidence="12">The sequence shown here is derived from an EMBL/GenBank/DDBJ whole genome shotgun (WGS) entry which is preliminary data.</text>
</comment>
<dbReference type="InterPro" id="IPR029055">
    <property type="entry name" value="Ntn_hydrolases_N"/>
</dbReference>
<dbReference type="InterPro" id="IPR001962">
    <property type="entry name" value="Asn_synthase"/>
</dbReference>
<evidence type="ECO:0000256" key="6">
    <source>
        <dbReference type="ARBA" id="ARBA00022962"/>
    </source>
</evidence>
<keyword evidence="6 8" id="KW-0315">Glutamine amidotransferase</keyword>
<dbReference type="PIRSF" id="PIRSF001589">
    <property type="entry name" value="Asn_synthetase_glu-h"/>
    <property type="match status" value="1"/>
</dbReference>
<dbReference type="PROSITE" id="PS51278">
    <property type="entry name" value="GATASE_TYPE_2"/>
    <property type="match status" value="1"/>
</dbReference>
<dbReference type="GO" id="GO:0004066">
    <property type="term" value="F:asparagine synthase (glutamine-hydrolyzing) activity"/>
    <property type="evidence" value="ECO:0007669"/>
    <property type="project" value="UniProtKB-EC"/>
</dbReference>
<dbReference type="PANTHER" id="PTHR43284">
    <property type="entry name" value="ASPARAGINE SYNTHETASE (GLUTAMINE-HYDROLYZING)"/>
    <property type="match status" value="1"/>
</dbReference>
<dbReference type="Gene3D" id="3.40.50.620">
    <property type="entry name" value="HUPs"/>
    <property type="match status" value="1"/>
</dbReference>
<evidence type="ECO:0000256" key="10">
    <source>
        <dbReference type="PIRSR" id="PIRSR001589-3"/>
    </source>
</evidence>
<dbReference type="PANTHER" id="PTHR43284:SF1">
    <property type="entry name" value="ASPARAGINE SYNTHETASE"/>
    <property type="match status" value="1"/>
</dbReference>
<sequence>MCGIAGFVGDGDRDILAAMAGAIAHRGPDGEGLWIDPERAVHLAHRRLAVIDLEGGAQPMWSGDGRIGVVFNGEIYNHRALRRDLESLGHVFASDHSDTEVLIHGWRQWGRDLPGRLNGMFAFAIHDRERGSLFLARDRFGEKPLYVVERPGLFAFASEISALLRHPGVPAEADALAIRKFFAYCLFPAPHTPFKAIAKLPAGHWLELSLSGLTTERGCYWRFAIEPEETGRSETELAEELRALLDASVRDRLESDVPLGIFLSGGIDSSAMLALAARHRPAASLDGFSIGFTEASFDESAFARRMAAEVGCRHHVETCDLDAARRDLPDLLARLDEPSGDPSILPTSLLCRFARRSVTVALSGDGGDELFGGYDPLTALAASRRYRALVPGAVHPAIEALAGLLPPSDANMSLDFKIQRWLRGVGREPSMWLPGWMGALSPSEIDQVFGSRLAPEELYSEAIERWEACASPDPIDRALDYFTAFYLQDGILTKSDRASMQVALEVRAPFLDNDVADFARRLPSRFKVAGGQRKVLLKKAVRGLVPDALIDRPKKGFGIPLARWLRDMDPPTAGTPLLDDAWLRQRWERHRTKRQDCRHGLWCWLALERRFSTVN</sequence>
<evidence type="ECO:0000256" key="4">
    <source>
        <dbReference type="ARBA" id="ARBA00022741"/>
    </source>
</evidence>
<feature type="binding site" evidence="9">
    <location>
        <begin position="363"/>
        <end position="364"/>
    </location>
    <ligand>
        <name>ATP</name>
        <dbReference type="ChEBI" id="CHEBI:30616"/>
    </ligand>
</feature>
<dbReference type="RefSeq" id="WP_009871242.1">
    <property type="nucleotide sequence ID" value="NZ_JXSL01000030.1"/>
</dbReference>
<keyword evidence="8" id="KW-0028">Amino-acid biosynthesis</keyword>
<dbReference type="EMBL" id="JXSL01000030">
    <property type="protein sequence ID" value="KIL97729.1"/>
    <property type="molecule type" value="Genomic_DNA"/>
</dbReference>
<evidence type="ECO:0000256" key="2">
    <source>
        <dbReference type="ARBA" id="ARBA00005752"/>
    </source>
</evidence>
<dbReference type="Pfam" id="PF00733">
    <property type="entry name" value="Asn_synthase"/>
    <property type="match status" value="1"/>
</dbReference>
<feature type="binding site" evidence="9">
    <location>
        <position position="98"/>
    </location>
    <ligand>
        <name>L-glutamine</name>
        <dbReference type="ChEBI" id="CHEBI:58359"/>
    </ligand>
</feature>
<feature type="binding site" evidence="9">
    <location>
        <position position="290"/>
    </location>
    <ligand>
        <name>ATP</name>
        <dbReference type="ChEBI" id="CHEBI:30616"/>
    </ligand>
</feature>
<dbReference type="Proteomes" id="UP000031971">
    <property type="component" value="Unassembled WGS sequence"/>
</dbReference>
<dbReference type="GO" id="GO:0005524">
    <property type="term" value="F:ATP binding"/>
    <property type="evidence" value="ECO:0007669"/>
    <property type="project" value="UniProtKB-KW"/>
</dbReference>
<dbReference type="GO" id="GO:0005829">
    <property type="term" value="C:cytosol"/>
    <property type="evidence" value="ECO:0007669"/>
    <property type="project" value="TreeGrafter"/>
</dbReference>
<dbReference type="SUPFAM" id="SSF52402">
    <property type="entry name" value="Adenine nucleotide alpha hydrolases-like"/>
    <property type="match status" value="1"/>
</dbReference>
<dbReference type="CDD" id="cd01991">
    <property type="entry name" value="Asn_synthase_B_C"/>
    <property type="match status" value="1"/>
</dbReference>
<feature type="active site" description="For GATase activity" evidence="8">
    <location>
        <position position="2"/>
    </location>
</feature>